<dbReference type="KEGG" id="bme:BMEII0647"/>
<dbReference type="PIR" id="AF3590">
    <property type="entry name" value="AF3590"/>
</dbReference>
<proteinExistence type="predicted"/>
<name>Q8YC85_BRUME</name>
<sequence>MASTIAASPATLHAMMAHVVATLSFSPACSGLSAAFYHAHMASPKLFPGILRNEGIWKTCVKYTHKLPILSICVIFLWGESGLCRYTLI</sequence>
<keyword evidence="2" id="KW-1185">Reference proteome</keyword>
<organism evidence="1 2">
    <name type="scientific">Brucella melitensis biotype 1 (strain ATCC 23456 / CCUG 17765 / NCTC 10094 / 16M)</name>
    <dbReference type="NCBI Taxonomy" id="224914"/>
    <lineage>
        <taxon>Bacteria</taxon>
        <taxon>Pseudomonadati</taxon>
        <taxon>Pseudomonadota</taxon>
        <taxon>Alphaproteobacteria</taxon>
        <taxon>Hyphomicrobiales</taxon>
        <taxon>Brucellaceae</taxon>
        <taxon>Brucella/Ochrobactrum group</taxon>
        <taxon>Brucella</taxon>
    </lineage>
</organism>
<dbReference type="EMBL" id="AE008918">
    <property type="protein sequence ID" value="AAL53889.1"/>
    <property type="molecule type" value="Genomic_DNA"/>
</dbReference>
<evidence type="ECO:0000313" key="1">
    <source>
        <dbReference type="EMBL" id="AAL53889.1"/>
    </source>
</evidence>
<accession>Q8YC85</accession>
<protein>
    <submittedName>
        <fullName evidence="1">Uncharacterized protein</fullName>
    </submittedName>
</protein>
<dbReference type="AlphaFoldDB" id="Q8YC85"/>
<dbReference type="Proteomes" id="UP000000419">
    <property type="component" value="Chromosome II"/>
</dbReference>
<reference evidence="1 2" key="1">
    <citation type="journal article" date="2002" name="Proc. Natl. Acad. Sci. U.S.A.">
        <title>The genome sequence of the facultative intracellular pathogen Brucella melitensis.</title>
        <authorList>
            <person name="DelVecchio V.G."/>
            <person name="Kapatral V."/>
            <person name="Redkar R.J."/>
            <person name="Patra G."/>
            <person name="Mujer C."/>
            <person name="Los T."/>
            <person name="Ivanova N."/>
            <person name="Anderson I."/>
            <person name="Bhattacharyya A."/>
            <person name="Lykidis A."/>
            <person name="Reznik G."/>
            <person name="Jablonski L."/>
            <person name="Larsen N."/>
            <person name="D'Souza M."/>
            <person name="Bernal A."/>
            <person name="Mazur M."/>
            <person name="Goltsman E."/>
            <person name="Selkov E."/>
            <person name="Elzer P.H."/>
            <person name="Hagius S."/>
            <person name="O'Callaghan D."/>
            <person name="Letesson J.J."/>
            <person name="Haselkorn R."/>
            <person name="Kyrpides N."/>
            <person name="Overbeek R."/>
        </authorList>
    </citation>
    <scope>NUCLEOTIDE SEQUENCE [LARGE SCALE GENOMIC DNA]</scope>
    <source>
        <strain evidence="2">ATCC 23456 / CCUG 17765 / NCTC 10094 / 16M</strain>
    </source>
</reference>
<evidence type="ECO:0000313" key="2">
    <source>
        <dbReference type="Proteomes" id="UP000000419"/>
    </source>
</evidence>
<gene>
    <name evidence="1" type="ordered locus">BMEII0647</name>
</gene>